<proteinExistence type="predicted"/>
<name>A0A409WLI1_9AGAR</name>
<accession>A0A409WLI1</accession>
<dbReference type="InterPro" id="IPR008266">
    <property type="entry name" value="Tyr_kinase_AS"/>
</dbReference>
<comment type="caution">
    <text evidence="2">The sequence shown here is derived from an EMBL/GenBank/DDBJ whole genome shotgun (WGS) entry which is preliminary data.</text>
</comment>
<feature type="domain" description="F-box" evidence="1">
    <location>
        <begin position="11"/>
        <end position="57"/>
    </location>
</feature>
<evidence type="ECO:0000313" key="2">
    <source>
        <dbReference type="EMBL" id="PPQ79321.1"/>
    </source>
</evidence>
<dbReference type="SUPFAM" id="SSF81383">
    <property type="entry name" value="F-box domain"/>
    <property type="match status" value="1"/>
</dbReference>
<dbReference type="EMBL" id="NHYE01005006">
    <property type="protein sequence ID" value="PPQ79321.1"/>
    <property type="molecule type" value="Genomic_DNA"/>
</dbReference>
<sequence>MASMRLKVRSSTTFISLPLDTILCVLGLAKPMDIISLRLTCWSLYNITKHRTVWINIVRSIMREHSIPETVFPTGTMTLSSLEHVALAPQRLISLLREFDGKLLEPKTIRVLPPRLTDADIDTLNADDGLYDTCIEPNGRFLASLSAYESFTLFTIWDLGFSGGDMIKPLTRYREDARLTLYLDDFCLAPQETDIFYIISTHESSFLLPLTILVHKLSLSRPCQITYLAKFDIPTDPFVVPKISQVPGTTRLVVQYDDDDGSRFFWVWDFQNNLVASVVVKDCPSAEAHQQTLCYDNCIMIASEGLVRIYNLPPLTTPSTLSGPTERRAAIIVSPSHTSESFLAPGMPPSTPRCILAVSPTRLTLLEVAENNILPESKLPYKLPIAIGYVDVDGAAYGSHDDGRSITLNKIGNYFLAQSYGGSQPQAKDCIIFAVNMGELQMGLEGTQVFKTTLLNPLSRQEDTRYSPSAIMSTVIARTGSSHAGYDHNRQHDLNTVHRKSKGKRVGAKNKVAPIHRAQERHAHSLYAPGVAASRRALQRSKDPIHEFALNDPIHPPEQPVLDVKFLLEDLRQSLEDVLIAYEKDAVVSSSAWYRMLESHLYMVETMEGPDMDAILLDPVIAAPIPAPVLSKFEELTRAQIKQYYVALESHRQDVIAEIYSTQYLSSCEPWLTSSFFYVYVVALEWISQRLPAVSIDETVDEDLQNAKDAAEKLLFLMPDAQDADGRFKSLQAALSTGTGSAKTFWEVDPSSQTLFYKRQGVSYPMVIAEIAEDEIVDVSFPACRKLYSSFLASEDGKMLGKRFGTPSIFIQIRGLDCFVGNAVYDSQVGPQFGRIAGSFSFGNDYGYNFKHATYFFGALAKAIAWQVAELDKVNEQMHLNLHEEISIARLNFVRQSHSEIVLQSNFFAAVPHAGLDNTGIVITGCQRRGNSIFYRALFNWTDQRQFGDAQAQILASLRKAGLATSSPSMYFALQVIRLYNQETYNDVVHQLLAQHNFAPVLYHKICPDMSVIPPSAREPHPPVSKRFEYIMTEDLIDPTENESGWTSLEDFAFQTHAVEYKDKIETSLRDVIFLLENHGFVHGDLRPNNVMIKVEKRQDTLRPILQEGTQLLNIRIIGFDMAGKVGQAKYPKIRSFKIKYLPRQDGQLIQANDDRKMVAAWTSNWPSRVIGQIQE</sequence>
<dbReference type="Proteomes" id="UP000284706">
    <property type="component" value="Unassembled WGS sequence"/>
</dbReference>
<protein>
    <recommendedName>
        <fullName evidence="1">F-box domain-containing protein</fullName>
    </recommendedName>
</protein>
<dbReference type="InParanoid" id="A0A409WLI1"/>
<dbReference type="InterPro" id="IPR001810">
    <property type="entry name" value="F-box_dom"/>
</dbReference>
<dbReference type="Pfam" id="PF00646">
    <property type="entry name" value="F-box"/>
    <property type="match status" value="1"/>
</dbReference>
<dbReference type="OrthoDB" id="2688364at2759"/>
<dbReference type="InterPro" id="IPR011009">
    <property type="entry name" value="Kinase-like_dom_sf"/>
</dbReference>
<evidence type="ECO:0000313" key="3">
    <source>
        <dbReference type="Proteomes" id="UP000284706"/>
    </source>
</evidence>
<dbReference type="SMART" id="SM00256">
    <property type="entry name" value="FBOX"/>
    <property type="match status" value="1"/>
</dbReference>
<dbReference type="GO" id="GO:0004672">
    <property type="term" value="F:protein kinase activity"/>
    <property type="evidence" value="ECO:0007669"/>
    <property type="project" value="InterPro"/>
</dbReference>
<organism evidence="2 3">
    <name type="scientific">Gymnopilus dilepis</name>
    <dbReference type="NCBI Taxonomy" id="231916"/>
    <lineage>
        <taxon>Eukaryota</taxon>
        <taxon>Fungi</taxon>
        <taxon>Dikarya</taxon>
        <taxon>Basidiomycota</taxon>
        <taxon>Agaricomycotina</taxon>
        <taxon>Agaricomycetes</taxon>
        <taxon>Agaricomycetidae</taxon>
        <taxon>Agaricales</taxon>
        <taxon>Agaricineae</taxon>
        <taxon>Hymenogastraceae</taxon>
        <taxon>Gymnopilus</taxon>
    </lineage>
</organism>
<dbReference type="SUPFAM" id="SSF56112">
    <property type="entry name" value="Protein kinase-like (PK-like)"/>
    <property type="match status" value="1"/>
</dbReference>
<keyword evidence="3" id="KW-1185">Reference proteome</keyword>
<dbReference type="AlphaFoldDB" id="A0A409WLI1"/>
<gene>
    <name evidence="2" type="ORF">CVT26_001091</name>
</gene>
<dbReference type="PROSITE" id="PS50181">
    <property type="entry name" value="FBOX"/>
    <property type="match status" value="1"/>
</dbReference>
<reference evidence="2 3" key="1">
    <citation type="journal article" date="2018" name="Evol. Lett.">
        <title>Horizontal gene cluster transfer increased hallucinogenic mushroom diversity.</title>
        <authorList>
            <person name="Reynolds H.T."/>
            <person name="Vijayakumar V."/>
            <person name="Gluck-Thaler E."/>
            <person name="Korotkin H.B."/>
            <person name="Matheny P.B."/>
            <person name="Slot J.C."/>
        </authorList>
    </citation>
    <scope>NUCLEOTIDE SEQUENCE [LARGE SCALE GENOMIC DNA]</scope>
    <source>
        <strain evidence="2 3">SRW20</strain>
    </source>
</reference>
<evidence type="ECO:0000259" key="1">
    <source>
        <dbReference type="PROSITE" id="PS50181"/>
    </source>
</evidence>
<dbReference type="PROSITE" id="PS00109">
    <property type="entry name" value="PROTEIN_KINASE_TYR"/>
    <property type="match status" value="1"/>
</dbReference>
<dbReference type="InterPro" id="IPR036047">
    <property type="entry name" value="F-box-like_dom_sf"/>
</dbReference>